<dbReference type="PROSITE" id="PS51186">
    <property type="entry name" value="GNAT"/>
    <property type="match status" value="1"/>
</dbReference>
<dbReference type="InterPro" id="IPR000182">
    <property type="entry name" value="GNAT_dom"/>
</dbReference>
<reference evidence="3" key="1">
    <citation type="submission" date="2013-05" db="EMBL/GenBank/DDBJ databases">
        <authorList>
            <person name="Yim A.K.Y."/>
            <person name="Chan T.F."/>
            <person name="Ji K.M."/>
            <person name="Liu X.Y."/>
            <person name="Zhou J.W."/>
            <person name="Li R.Q."/>
            <person name="Yang K.Y."/>
            <person name="Li J."/>
            <person name="Li M."/>
            <person name="Law P.T.W."/>
            <person name="Wu Y.L."/>
            <person name="Cai Z.L."/>
            <person name="Qin H."/>
            <person name="Bao Y."/>
            <person name="Leung R.K.K."/>
            <person name="Ng P.K.S."/>
            <person name="Zou J."/>
            <person name="Zhong X.J."/>
            <person name="Ran P.X."/>
            <person name="Zhong N.S."/>
            <person name="Liu Z.G."/>
            <person name="Tsui S.K.W."/>
        </authorList>
    </citation>
    <scope>NUCLEOTIDE SEQUENCE</scope>
    <source>
        <strain evidence="3">Derf</strain>
        <tissue evidence="3">Whole organism</tissue>
    </source>
</reference>
<reference evidence="3" key="4">
    <citation type="journal article" date="2022" name="Res Sq">
        <title>Comparative Genomics Reveals Insights into the Divergent Evolution of Astigmatic Mites and Household Pest Adaptations.</title>
        <authorList>
            <person name="Xiong Q."/>
            <person name="Wan A.T.-Y."/>
            <person name="Liu X.-Y."/>
            <person name="Fung C.S.-H."/>
            <person name="Xiao X."/>
            <person name="Malainual N."/>
            <person name="Hou J."/>
            <person name="Wang L."/>
            <person name="Wang M."/>
            <person name="Yang K."/>
            <person name="Cui Y."/>
            <person name="Leung E."/>
            <person name="Nong W."/>
            <person name="Shin S.-K."/>
            <person name="Au S."/>
            <person name="Jeong K.Y."/>
            <person name="Chew F.T."/>
            <person name="Hui J."/>
            <person name="Leung T.F."/>
            <person name="Tungtrongchitr A."/>
            <person name="Zhong N."/>
            <person name="Liu Z."/>
            <person name="Tsui S."/>
        </authorList>
    </citation>
    <scope>NUCLEOTIDE SEQUENCE</scope>
    <source>
        <strain evidence="3">Derf</strain>
        <tissue evidence="3">Whole organism</tissue>
    </source>
</reference>
<dbReference type="GO" id="GO:0008080">
    <property type="term" value="F:N-acetyltransferase activity"/>
    <property type="evidence" value="ECO:0007669"/>
    <property type="project" value="InterPro"/>
</dbReference>
<dbReference type="Proteomes" id="UP000828236">
    <property type="component" value="Unassembled WGS sequence"/>
</dbReference>
<sequence length="153" mass="17682">MITEQLKLVKIHENTHLIDSCIQILNEEWPRESGNRMKTMKRSSDNFPICLALINGHEKVLGFVKLTSEKPFNPVIFVESLVVRKDCRGKGIGRFIMEQVERIGKELNFTKIHLTTIDQQGFYCKLGYYNVSPKMNICINHNGNNKILMCKNI</sequence>
<evidence type="ECO:0000313" key="4">
    <source>
        <dbReference type="Proteomes" id="UP000790347"/>
    </source>
</evidence>
<dbReference type="CDD" id="cd04301">
    <property type="entry name" value="NAT_SF"/>
    <property type="match status" value="1"/>
</dbReference>
<dbReference type="InterPro" id="IPR016181">
    <property type="entry name" value="Acyl_CoA_acyltransferase"/>
</dbReference>
<dbReference type="Pfam" id="PF00583">
    <property type="entry name" value="Acetyltransf_1"/>
    <property type="match status" value="1"/>
</dbReference>
<proteinExistence type="predicted"/>
<dbReference type="AlphaFoldDB" id="A0A922IEH5"/>
<comment type="caution">
    <text evidence="3">The sequence shown here is derived from an EMBL/GenBank/DDBJ whole genome shotgun (WGS) entry which is preliminary data.</text>
</comment>
<dbReference type="OrthoDB" id="329272at2759"/>
<accession>A0A922IEH5</accession>
<dbReference type="GO" id="GO:1905502">
    <property type="term" value="F:acetyl-CoA binding"/>
    <property type="evidence" value="ECO:0007669"/>
    <property type="project" value="TreeGrafter"/>
</dbReference>
<evidence type="ECO:0000313" key="2">
    <source>
        <dbReference type="EMBL" id="KAH7642640.1"/>
    </source>
</evidence>
<protein>
    <submittedName>
        <fullName evidence="3">Acetyltransferase (GNAT)</fullName>
    </submittedName>
</protein>
<dbReference type="PANTHER" id="PTHR13538:SF4">
    <property type="entry name" value="N-ALPHA-ACETYLTRANSFERASE 80"/>
    <property type="match status" value="1"/>
</dbReference>
<dbReference type="EMBL" id="SDOV01000004">
    <property type="protein sequence ID" value="KAH7642640.1"/>
    <property type="molecule type" value="Genomic_DNA"/>
</dbReference>
<evidence type="ECO:0000313" key="3">
    <source>
        <dbReference type="EMBL" id="KAH9529969.1"/>
    </source>
</evidence>
<dbReference type="PANTHER" id="PTHR13538">
    <property type="entry name" value="N-ACETYLTRANSFERASE 6"/>
    <property type="match status" value="1"/>
</dbReference>
<dbReference type="EMBL" id="ASGP02000001">
    <property type="protein sequence ID" value="KAH9529969.1"/>
    <property type="molecule type" value="Genomic_DNA"/>
</dbReference>
<dbReference type="GO" id="GO:0005737">
    <property type="term" value="C:cytoplasm"/>
    <property type="evidence" value="ECO:0007669"/>
    <property type="project" value="TreeGrafter"/>
</dbReference>
<dbReference type="SUPFAM" id="SSF55729">
    <property type="entry name" value="Acyl-CoA N-acyltransferases (Nat)"/>
    <property type="match status" value="1"/>
</dbReference>
<dbReference type="Proteomes" id="UP000790347">
    <property type="component" value="Unassembled WGS sequence"/>
</dbReference>
<dbReference type="InterPro" id="IPR039840">
    <property type="entry name" value="NAA80"/>
</dbReference>
<reference evidence="2" key="2">
    <citation type="submission" date="2020-06" db="EMBL/GenBank/DDBJ databases">
        <authorList>
            <person name="Ji K."/>
            <person name="Li J."/>
        </authorList>
    </citation>
    <scope>NUCLEOTIDE SEQUENCE</scope>
    <source>
        <strain evidence="2">JKM2019</strain>
        <tissue evidence="2">Whole body</tissue>
    </source>
</reference>
<name>A0A922IEH5_DERFA</name>
<evidence type="ECO:0000259" key="1">
    <source>
        <dbReference type="PROSITE" id="PS51186"/>
    </source>
</evidence>
<gene>
    <name evidence="3" type="primary">NAT6</name>
    <name evidence="3" type="ORF">DERF_003817</name>
    <name evidence="2" type="ORF">HUG17_5687</name>
</gene>
<reference evidence="2" key="3">
    <citation type="journal article" date="2021" name="World Allergy Organ. J.">
        <title>Chromosome-level assembly of Dermatophagoides farinae genome and transcriptome reveals two novel allergens Der f 37 and Der f 39.</title>
        <authorList>
            <person name="Chen J."/>
            <person name="Cai Z."/>
            <person name="Fan D."/>
            <person name="Hu J."/>
            <person name="Hou Y."/>
            <person name="He Y."/>
            <person name="Zhang Z."/>
            <person name="Zhao Z."/>
            <person name="Gao P."/>
            <person name="Hu W."/>
            <person name="Sun J."/>
            <person name="Li J."/>
            <person name="Ji K."/>
        </authorList>
    </citation>
    <scope>NUCLEOTIDE SEQUENCE</scope>
    <source>
        <strain evidence="2">JKM2019</strain>
    </source>
</reference>
<feature type="domain" description="N-acetyltransferase" evidence="1">
    <location>
        <begin position="9"/>
        <end position="153"/>
    </location>
</feature>
<dbReference type="Gene3D" id="3.40.630.30">
    <property type="match status" value="1"/>
</dbReference>
<keyword evidence="4" id="KW-1185">Reference proteome</keyword>
<organism evidence="3 4">
    <name type="scientific">Dermatophagoides farinae</name>
    <name type="common">American house dust mite</name>
    <dbReference type="NCBI Taxonomy" id="6954"/>
    <lineage>
        <taxon>Eukaryota</taxon>
        <taxon>Metazoa</taxon>
        <taxon>Ecdysozoa</taxon>
        <taxon>Arthropoda</taxon>
        <taxon>Chelicerata</taxon>
        <taxon>Arachnida</taxon>
        <taxon>Acari</taxon>
        <taxon>Acariformes</taxon>
        <taxon>Sarcoptiformes</taxon>
        <taxon>Astigmata</taxon>
        <taxon>Psoroptidia</taxon>
        <taxon>Analgoidea</taxon>
        <taxon>Pyroglyphidae</taxon>
        <taxon>Dermatophagoidinae</taxon>
        <taxon>Dermatophagoides</taxon>
    </lineage>
</organism>